<protein>
    <submittedName>
        <fullName evidence="2">Uncharacterized protein</fullName>
    </submittedName>
</protein>
<evidence type="ECO:0000313" key="3">
    <source>
        <dbReference type="Proteomes" id="UP001187682"/>
    </source>
</evidence>
<dbReference type="EMBL" id="ONZQ02000003">
    <property type="protein sequence ID" value="SPO00348.1"/>
    <property type="molecule type" value="Genomic_DNA"/>
</dbReference>
<reference evidence="2" key="1">
    <citation type="submission" date="2018-03" db="EMBL/GenBank/DDBJ databases">
        <authorList>
            <person name="Guldener U."/>
        </authorList>
    </citation>
    <scope>NUCLEOTIDE SEQUENCE</scope>
</reference>
<name>A0AAE8STC2_9PEZI</name>
<dbReference type="Proteomes" id="UP001187682">
    <property type="component" value="Unassembled WGS sequence"/>
</dbReference>
<keyword evidence="1" id="KW-0732">Signal</keyword>
<dbReference type="AlphaFoldDB" id="A0AAE8STC2"/>
<evidence type="ECO:0000313" key="2">
    <source>
        <dbReference type="EMBL" id="SPO00348.1"/>
    </source>
</evidence>
<gene>
    <name evidence="2" type="ORF">DNG_03193</name>
</gene>
<comment type="caution">
    <text evidence="2">The sequence shown here is derived from an EMBL/GenBank/DDBJ whole genome shotgun (WGS) entry which is preliminary data.</text>
</comment>
<proteinExistence type="predicted"/>
<accession>A0AAE8STC2</accession>
<sequence>MRLNIASLISVVGLAALVQAGKEVRGAELLMFFEAYRMDVDIKGVDGATLAKGCKPLEADFEDGKIPAGQKGCNLWGFMRTVGEPSFNPSLDIKDPNDPDQKNAKQVKGWSLVTDPMSPTVEEVRNMYRWGSNPYSRIQPKEMFPDKFGTVRGEGKDTNAYFDFHNMQALLGKRIDTLSAENMEKAKPHLEKINVCLQWAGEGRRKDQAPFKIKAAKDVLKSFKANVDAFTSKKKKSTISESHFGEWEEINTKETAKKIRKTKLDKDLEPAREAIRNLSKNFRNGLLNYHVGGRPIGGNGSAKDHGNTADASAKLMEAVQKRLGGDACEWPEPKE</sequence>
<evidence type="ECO:0000256" key="1">
    <source>
        <dbReference type="SAM" id="SignalP"/>
    </source>
</evidence>
<feature type="chain" id="PRO_5042156382" evidence="1">
    <location>
        <begin position="21"/>
        <end position="335"/>
    </location>
</feature>
<feature type="signal peptide" evidence="1">
    <location>
        <begin position="1"/>
        <end position="20"/>
    </location>
</feature>
<keyword evidence="3" id="KW-1185">Reference proteome</keyword>
<organism evidence="2 3">
    <name type="scientific">Cephalotrichum gorgonifer</name>
    <dbReference type="NCBI Taxonomy" id="2041049"/>
    <lineage>
        <taxon>Eukaryota</taxon>
        <taxon>Fungi</taxon>
        <taxon>Dikarya</taxon>
        <taxon>Ascomycota</taxon>
        <taxon>Pezizomycotina</taxon>
        <taxon>Sordariomycetes</taxon>
        <taxon>Hypocreomycetidae</taxon>
        <taxon>Microascales</taxon>
        <taxon>Microascaceae</taxon>
        <taxon>Cephalotrichum</taxon>
    </lineage>
</organism>